<organism evidence="9 10">
    <name type="scientific">Paracoccus isoporae</name>
    <dbReference type="NCBI Taxonomy" id="591205"/>
    <lineage>
        <taxon>Bacteria</taxon>
        <taxon>Pseudomonadati</taxon>
        <taxon>Pseudomonadota</taxon>
        <taxon>Alphaproteobacteria</taxon>
        <taxon>Rhodobacterales</taxon>
        <taxon>Paracoccaceae</taxon>
        <taxon>Paracoccus</taxon>
    </lineage>
</organism>
<gene>
    <name evidence="5" type="primary">hutG</name>
    <name evidence="9" type="ORF">SAMN05421538_101470</name>
</gene>
<dbReference type="HAMAP" id="MF_00737">
    <property type="entry name" value="Formimidoylglutam"/>
    <property type="match status" value="1"/>
</dbReference>
<keyword evidence="3 5" id="KW-0369">Histidine metabolism</keyword>
<evidence type="ECO:0000256" key="2">
    <source>
        <dbReference type="ARBA" id="ARBA00022801"/>
    </source>
</evidence>
<comment type="catalytic activity">
    <reaction evidence="5">
        <text>N-formimidoyl-L-glutamate + H2O = formamide + L-glutamate</text>
        <dbReference type="Rhea" id="RHEA:22492"/>
        <dbReference type="ChEBI" id="CHEBI:15377"/>
        <dbReference type="ChEBI" id="CHEBI:16397"/>
        <dbReference type="ChEBI" id="CHEBI:29985"/>
        <dbReference type="ChEBI" id="CHEBI:58928"/>
        <dbReference type="EC" id="3.5.3.8"/>
    </reaction>
</comment>
<dbReference type="Proteomes" id="UP000199344">
    <property type="component" value="Unassembled WGS sequence"/>
</dbReference>
<feature type="binding site" evidence="5 7">
    <location>
        <position position="233"/>
    </location>
    <ligand>
        <name>Mn(2+)</name>
        <dbReference type="ChEBI" id="CHEBI:29035"/>
        <label>1</label>
    </ligand>
</feature>
<comment type="cofactor">
    <cofactor evidence="5 7">
        <name>Mn(2+)</name>
        <dbReference type="ChEBI" id="CHEBI:29035"/>
    </cofactor>
    <text evidence="5 7">Binds 2 manganese ions per subunit.</text>
</comment>
<evidence type="ECO:0000313" key="10">
    <source>
        <dbReference type="Proteomes" id="UP000199344"/>
    </source>
</evidence>
<dbReference type="UniPathway" id="UPA00379">
    <property type="reaction ID" value="UER00552"/>
</dbReference>
<evidence type="ECO:0000256" key="1">
    <source>
        <dbReference type="ARBA" id="ARBA00022723"/>
    </source>
</evidence>
<keyword evidence="4 5" id="KW-0464">Manganese</keyword>
<dbReference type="InterPro" id="IPR023696">
    <property type="entry name" value="Ureohydrolase_dom_sf"/>
</dbReference>
<evidence type="ECO:0000313" key="9">
    <source>
        <dbReference type="EMBL" id="SDD36783.1"/>
    </source>
</evidence>
<sequence length="311" mass="32309">MAEILPPEPWTGRSDPEDGPNALRLHHRAGADGARVALLGFACDEGVRRNKGRPGAAEGPSALRAAMAGLAVPAGWPGFADLGDVGVTGSDLADGQAAMARRIAEGLVRHDRAVVLGGGHETAFASWGGLRRARAGRIGIVNIDAHLDIRNPGAEGASSGTPFAQIRAEDPEGFDYLVLGLSEEANTQALRERAAEWSVGVVADRALQSGAEPARAAVEALCARVDQVYLTLDLDVLPHAVMPAVSAPAGRGVPLHVVEALIDMVFDCAPTVPVADMVEFSPRLDPSGCAARSAALLGRRLLLGRGDSRQD</sequence>
<feature type="binding site" evidence="5">
    <location>
        <position position="233"/>
    </location>
    <ligand>
        <name>Mn(2+)</name>
        <dbReference type="ChEBI" id="CHEBI:29035"/>
        <label>2</label>
    </ligand>
</feature>
<dbReference type="InterPro" id="IPR005923">
    <property type="entry name" value="HutG"/>
</dbReference>
<evidence type="ECO:0000256" key="5">
    <source>
        <dbReference type="HAMAP-Rule" id="MF_00737"/>
    </source>
</evidence>
<reference evidence="9 10" key="1">
    <citation type="submission" date="2016-10" db="EMBL/GenBank/DDBJ databases">
        <authorList>
            <person name="de Groot N.N."/>
        </authorList>
    </citation>
    <scope>NUCLEOTIDE SEQUENCE [LARGE SCALE GENOMIC DNA]</scope>
    <source>
        <strain evidence="9 10">DSM 22220</strain>
    </source>
</reference>
<dbReference type="EMBL" id="FNAH01000001">
    <property type="protein sequence ID" value="SDD36783.1"/>
    <property type="molecule type" value="Genomic_DNA"/>
</dbReference>
<keyword evidence="2 5" id="KW-0378">Hydrolase</keyword>
<evidence type="ECO:0000256" key="6">
    <source>
        <dbReference type="NCBIfam" id="TIGR01227"/>
    </source>
</evidence>
<evidence type="ECO:0000256" key="3">
    <source>
        <dbReference type="ARBA" id="ARBA00022808"/>
    </source>
</evidence>
<dbReference type="PROSITE" id="PS51409">
    <property type="entry name" value="ARGINASE_2"/>
    <property type="match status" value="1"/>
</dbReference>
<dbReference type="EC" id="3.5.3.8" evidence="5 6"/>
<protein>
    <recommendedName>
        <fullName evidence="5 6">Formimidoylglutamase</fullName>
        <ecNumber evidence="5 6">3.5.3.8</ecNumber>
    </recommendedName>
    <alternativeName>
        <fullName evidence="5">Formiminoglutamase</fullName>
    </alternativeName>
    <alternativeName>
        <fullName evidence="5">Formiminoglutamate hydrolase</fullName>
    </alternativeName>
</protein>
<dbReference type="NCBIfam" id="TIGR01227">
    <property type="entry name" value="hutG"/>
    <property type="match status" value="1"/>
</dbReference>
<dbReference type="CDD" id="cd09988">
    <property type="entry name" value="Formimidoylglutamase"/>
    <property type="match status" value="1"/>
</dbReference>
<dbReference type="GO" id="GO:0050415">
    <property type="term" value="F:formimidoylglutamase activity"/>
    <property type="evidence" value="ECO:0007669"/>
    <property type="project" value="UniProtKB-UniRule"/>
</dbReference>
<feature type="binding site" evidence="7">
    <location>
        <position position="146"/>
    </location>
    <ligand>
        <name>Mn(2+)</name>
        <dbReference type="ChEBI" id="CHEBI:29035"/>
        <label>1</label>
    </ligand>
</feature>
<dbReference type="Gene3D" id="3.40.800.10">
    <property type="entry name" value="Ureohydrolase domain"/>
    <property type="match status" value="1"/>
</dbReference>
<evidence type="ECO:0000256" key="8">
    <source>
        <dbReference type="PROSITE-ProRule" id="PRU00742"/>
    </source>
</evidence>
<dbReference type="GO" id="GO:0033389">
    <property type="term" value="P:putrescine biosynthetic process from arginine, via agmatine"/>
    <property type="evidence" value="ECO:0007669"/>
    <property type="project" value="TreeGrafter"/>
</dbReference>
<feature type="binding site" evidence="5 7">
    <location>
        <position position="120"/>
    </location>
    <ligand>
        <name>Mn(2+)</name>
        <dbReference type="ChEBI" id="CHEBI:29035"/>
        <label>1</label>
    </ligand>
</feature>
<dbReference type="GO" id="GO:0030145">
    <property type="term" value="F:manganese ion binding"/>
    <property type="evidence" value="ECO:0007669"/>
    <property type="project" value="UniProtKB-UniRule"/>
</dbReference>
<dbReference type="OrthoDB" id="9788689at2"/>
<dbReference type="SUPFAM" id="SSF52768">
    <property type="entry name" value="Arginase/deacetylase"/>
    <property type="match status" value="1"/>
</dbReference>
<feature type="binding site" evidence="5 7">
    <location>
        <position position="148"/>
    </location>
    <ligand>
        <name>Mn(2+)</name>
        <dbReference type="ChEBI" id="CHEBI:29035"/>
        <label>1</label>
    </ligand>
</feature>
<dbReference type="GO" id="GO:0008783">
    <property type="term" value="F:agmatinase activity"/>
    <property type="evidence" value="ECO:0007669"/>
    <property type="project" value="TreeGrafter"/>
</dbReference>
<dbReference type="GO" id="GO:0019556">
    <property type="term" value="P:L-histidine catabolic process to glutamate and formamide"/>
    <property type="evidence" value="ECO:0007669"/>
    <property type="project" value="UniProtKB-UniRule"/>
</dbReference>
<keyword evidence="1 5" id="KW-0479">Metal-binding</keyword>
<dbReference type="AlphaFoldDB" id="A0A1G6U660"/>
<dbReference type="Pfam" id="PF00491">
    <property type="entry name" value="Arginase"/>
    <property type="match status" value="1"/>
</dbReference>
<dbReference type="PANTHER" id="PTHR11358:SF35">
    <property type="entry name" value="FORMIMIDOYLGLUTAMASE"/>
    <property type="match status" value="1"/>
</dbReference>
<evidence type="ECO:0000256" key="4">
    <source>
        <dbReference type="ARBA" id="ARBA00023211"/>
    </source>
</evidence>
<comment type="pathway">
    <text evidence="5">Amino-acid degradation; L-histidine degradation into L-glutamate; L-glutamate from N-formimidoyl-L-glutamate (hydrolase route): step 1/1.</text>
</comment>
<dbReference type="InterPro" id="IPR006035">
    <property type="entry name" value="Ureohydrolase"/>
</dbReference>
<accession>A0A1G6U660</accession>
<name>A0A1G6U660_9RHOB</name>
<proteinExistence type="inferred from homology"/>
<feature type="binding site" evidence="5 7">
    <location>
        <position position="144"/>
    </location>
    <ligand>
        <name>Mn(2+)</name>
        <dbReference type="ChEBI" id="CHEBI:29035"/>
        <label>1</label>
    </ligand>
</feature>
<keyword evidence="10" id="KW-1185">Reference proteome</keyword>
<feature type="binding site" evidence="5">
    <location>
        <position position="144"/>
    </location>
    <ligand>
        <name>Mn(2+)</name>
        <dbReference type="ChEBI" id="CHEBI:29035"/>
        <label>2</label>
    </ligand>
</feature>
<dbReference type="GO" id="GO:0019557">
    <property type="term" value="P:L-histidine catabolic process to glutamate and formate"/>
    <property type="evidence" value="ECO:0007669"/>
    <property type="project" value="UniProtKB-UniPathway"/>
</dbReference>
<comment type="function">
    <text evidence="5">Catalyzes the conversion of N-formimidoyl-L-glutamate to L-glutamate and formamide.</text>
</comment>
<dbReference type="RefSeq" id="WP_090520472.1">
    <property type="nucleotide sequence ID" value="NZ_FNAH01000001.1"/>
</dbReference>
<dbReference type="PIRSF" id="PIRSF036979">
    <property type="entry name" value="Arginase"/>
    <property type="match status" value="1"/>
</dbReference>
<dbReference type="PANTHER" id="PTHR11358">
    <property type="entry name" value="ARGINASE/AGMATINASE"/>
    <property type="match status" value="1"/>
</dbReference>
<feature type="binding site" evidence="5">
    <location>
        <position position="235"/>
    </location>
    <ligand>
        <name>Mn(2+)</name>
        <dbReference type="ChEBI" id="CHEBI:29035"/>
        <label>2</label>
    </ligand>
</feature>
<dbReference type="STRING" id="591205.SAMN05421538_101470"/>
<comment type="similarity">
    <text evidence="5 8">Belongs to the arginase family.</text>
</comment>
<feature type="binding site" evidence="7">
    <location>
        <position position="235"/>
    </location>
    <ligand>
        <name>Mn(2+)</name>
        <dbReference type="ChEBI" id="CHEBI:29035"/>
        <label>1</label>
    </ligand>
</feature>
<evidence type="ECO:0000256" key="7">
    <source>
        <dbReference type="PIRSR" id="PIRSR036979-1"/>
    </source>
</evidence>
<feature type="binding site" evidence="5">
    <location>
        <position position="146"/>
    </location>
    <ligand>
        <name>Mn(2+)</name>
        <dbReference type="ChEBI" id="CHEBI:29035"/>
        <label>2</label>
    </ligand>
</feature>